<protein>
    <recommendedName>
        <fullName evidence="4 11">3-deoxy-D-manno-octulosonic acid transferase</fullName>
        <shortName evidence="11">Kdo transferase</shortName>
        <ecNumber evidence="3 11">2.4.99.12</ecNumber>
    </recommendedName>
    <alternativeName>
        <fullName evidence="7 11">Lipid IV(A) 3-deoxy-D-manno-octulosonic acid transferase</fullName>
    </alternativeName>
</protein>
<evidence type="ECO:0000256" key="7">
    <source>
        <dbReference type="ARBA" id="ARBA00031445"/>
    </source>
</evidence>
<dbReference type="OrthoDB" id="9789797at2"/>
<evidence type="ECO:0000259" key="12">
    <source>
        <dbReference type="Pfam" id="PF00534"/>
    </source>
</evidence>
<evidence type="ECO:0000313" key="14">
    <source>
        <dbReference type="EMBL" id="RBP41668.1"/>
    </source>
</evidence>
<evidence type="ECO:0000256" key="11">
    <source>
        <dbReference type="RuleBase" id="RU365103"/>
    </source>
</evidence>
<reference evidence="14 15" key="1">
    <citation type="submission" date="2018-06" db="EMBL/GenBank/DDBJ databases">
        <title>Genomic Encyclopedia of Type Strains, Phase IV (KMG-IV): sequencing the most valuable type-strain genomes for metagenomic binning, comparative biology and taxonomic classification.</title>
        <authorList>
            <person name="Goeker M."/>
        </authorList>
    </citation>
    <scope>NUCLEOTIDE SEQUENCE [LARGE SCALE GENOMIC DNA]</scope>
    <source>
        <strain evidence="14 15">DSM 25520</strain>
    </source>
</reference>
<comment type="function">
    <text evidence="11">Involved in lipopolysaccharide (LPS) biosynthesis. Catalyzes the transfer of 3-deoxy-D-manno-octulosonate (Kdo) residue(s) from CMP-Kdo to lipid IV(A), the tetraacyldisaccharide-1,4'-bisphosphate precursor of lipid A.</text>
</comment>
<dbReference type="PANTHER" id="PTHR42755">
    <property type="entry name" value="3-DEOXY-MANNO-OCTULOSONATE CYTIDYLYLTRANSFERASE"/>
    <property type="match status" value="1"/>
</dbReference>
<keyword evidence="5" id="KW-0472">Membrane</keyword>
<dbReference type="InterPro" id="IPR039901">
    <property type="entry name" value="Kdotransferase"/>
</dbReference>
<dbReference type="GO" id="GO:0043842">
    <property type="term" value="F:Kdo transferase activity"/>
    <property type="evidence" value="ECO:0007669"/>
    <property type="project" value="UniProtKB-EC"/>
</dbReference>
<keyword evidence="15" id="KW-1185">Reference proteome</keyword>
<feature type="domain" description="3-deoxy-D-manno-octulosonic-acid transferase N-terminal" evidence="13">
    <location>
        <begin position="39"/>
        <end position="214"/>
    </location>
</feature>
<comment type="caution">
    <text evidence="14">The sequence shown here is derived from an EMBL/GenBank/DDBJ whole genome shotgun (WGS) entry which is preliminary data.</text>
</comment>
<evidence type="ECO:0000256" key="10">
    <source>
        <dbReference type="PIRSR" id="PIRSR639901-2"/>
    </source>
</evidence>
<evidence type="ECO:0000256" key="6">
    <source>
        <dbReference type="ARBA" id="ARBA00022679"/>
    </source>
</evidence>
<dbReference type="RefSeq" id="WP_113931936.1">
    <property type="nucleotide sequence ID" value="NZ_JACCEU010000002.1"/>
</dbReference>
<comment type="similarity">
    <text evidence="11">Belongs to the glycosyltransferase group 1 family.</text>
</comment>
<evidence type="ECO:0000256" key="4">
    <source>
        <dbReference type="ARBA" id="ARBA00019077"/>
    </source>
</evidence>
<keyword evidence="5" id="KW-0997">Cell inner membrane</keyword>
<comment type="catalytic activity">
    <reaction evidence="8 11">
        <text>lipid IVA (E. coli) + CMP-3-deoxy-beta-D-manno-octulosonate = alpha-Kdo-(2-&gt;6)-lipid IVA (E. coli) + CMP + H(+)</text>
        <dbReference type="Rhea" id="RHEA:28066"/>
        <dbReference type="ChEBI" id="CHEBI:15378"/>
        <dbReference type="ChEBI" id="CHEBI:58603"/>
        <dbReference type="ChEBI" id="CHEBI:60364"/>
        <dbReference type="ChEBI" id="CHEBI:60377"/>
        <dbReference type="ChEBI" id="CHEBI:85987"/>
        <dbReference type="EC" id="2.4.99.12"/>
    </reaction>
</comment>
<name>A0A366HGC5_9BURK</name>
<dbReference type="Gene3D" id="3.40.50.2000">
    <property type="entry name" value="Glycogen Phosphorylase B"/>
    <property type="match status" value="1"/>
</dbReference>
<dbReference type="GO" id="GO:0009245">
    <property type="term" value="P:lipid A biosynthetic process"/>
    <property type="evidence" value="ECO:0007669"/>
    <property type="project" value="TreeGrafter"/>
</dbReference>
<dbReference type="InterPro" id="IPR038107">
    <property type="entry name" value="Glycos_transf_N_sf"/>
</dbReference>
<evidence type="ECO:0000256" key="9">
    <source>
        <dbReference type="PIRSR" id="PIRSR639901-1"/>
    </source>
</evidence>
<dbReference type="GO" id="GO:0005886">
    <property type="term" value="C:plasma membrane"/>
    <property type="evidence" value="ECO:0007669"/>
    <property type="project" value="UniProtKB-SubCell"/>
</dbReference>
<dbReference type="Gene3D" id="3.40.50.11720">
    <property type="entry name" value="3-Deoxy-D-manno-octulosonic-acid transferase, N-terminal domain"/>
    <property type="match status" value="1"/>
</dbReference>
<comment type="subcellular location">
    <subcellularLocation>
        <location evidence="1">Cell envelope</location>
    </subcellularLocation>
    <subcellularLocation>
        <location evidence="11">Cell membrane</location>
    </subcellularLocation>
</comment>
<evidence type="ECO:0000256" key="1">
    <source>
        <dbReference type="ARBA" id="ARBA00004196"/>
    </source>
</evidence>
<dbReference type="GO" id="GO:0030313">
    <property type="term" value="C:cell envelope"/>
    <property type="evidence" value="ECO:0007669"/>
    <property type="project" value="UniProtKB-SubCell"/>
</dbReference>
<dbReference type="InterPro" id="IPR007507">
    <property type="entry name" value="Glycos_transf_N"/>
</dbReference>
<organism evidence="14 15">
    <name type="scientific">Eoetvoesiella caeni</name>
    <dbReference type="NCBI Taxonomy" id="645616"/>
    <lineage>
        <taxon>Bacteria</taxon>
        <taxon>Pseudomonadati</taxon>
        <taxon>Pseudomonadota</taxon>
        <taxon>Betaproteobacteria</taxon>
        <taxon>Burkholderiales</taxon>
        <taxon>Alcaligenaceae</taxon>
        <taxon>Eoetvoesiella</taxon>
    </lineage>
</organism>
<evidence type="ECO:0000259" key="13">
    <source>
        <dbReference type="Pfam" id="PF04413"/>
    </source>
</evidence>
<dbReference type="GO" id="GO:0009244">
    <property type="term" value="P:lipopolysaccharide core region biosynthetic process"/>
    <property type="evidence" value="ECO:0007669"/>
    <property type="project" value="UniProtKB-UniRule"/>
</dbReference>
<evidence type="ECO:0000256" key="2">
    <source>
        <dbReference type="ARBA" id="ARBA00004713"/>
    </source>
</evidence>
<dbReference type="Pfam" id="PF00534">
    <property type="entry name" value="Glycos_transf_1"/>
    <property type="match status" value="1"/>
</dbReference>
<feature type="site" description="Transition state stabilizer" evidence="10">
    <location>
        <position position="135"/>
    </location>
</feature>
<keyword evidence="11" id="KW-1003">Cell membrane</keyword>
<sequence length="444" mass="48784">MNRFFYNVSIRALAPALMVWMGLRARRAGGEWGVMSGPRFGYYPQPSGLRLPVWVHAVSLGETRAAQPFVQALLDQGYPVLLTHMTATGRAEGARAFAQAIEQGRLAQQWLPYDFPGSVRRFLEHYRPCVAVMIEREIWPNTIAAARRLNIPIMLASARFSDNSLRQSLRAGRVMREAYASLQAVYAQSWQDAQRLEQAGAPAVRVSGNFKFDVSMPADQVERGRSFAAAIPRKIITIASTREGEDELFIRAICKHLKRANAQSNELDPEVLFFLIPRHPQRFDEVANLLAKASVSFVRRSELADKGGTASSSLRLCSQTAVLLGDSLGEMPRYYAASQIAIVAGSFLPLGGQNLIEACAIGTPVLVGPHTKNFEQAVADALDEGAALRAPNPEAALQLALQLVNDPQRLNKMSQAGSHWVQKHTGAVTRVLTGLNELVKPPQH</sequence>
<keyword evidence="6 11" id="KW-0808">Transferase</keyword>
<keyword evidence="11" id="KW-0448">Lipopolysaccharide biosynthesis</keyword>
<evidence type="ECO:0000313" key="15">
    <source>
        <dbReference type="Proteomes" id="UP000253628"/>
    </source>
</evidence>
<dbReference type="Proteomes" id="UP000253628">
    <property type="component" value="Unassembled WGS sequence"/>
</dbReference>
<dbReference type="EC" id="2.4.99.12" evidence="3 11"/>
<dbReference type="EMBL" id="QNRQ01000002">
    <property type="protein sequence ID" value="RBP41668.1"/>
    <property type="molecule type" value="Genomic_DNA"/>
</dbReference>
<dbReference type="SUPFAM" id="SSF53756">
    <property type="entry name" value="UDP-Glycosyltransferase/glycogen phosphorylase"/>
    <property type="match status" value="1"/>
</dbReference>
<dbReference type="InterPro" id="IPR001296">
    <property type="entry name" value="Glyco_trans_1"/>
</dbReference>
<dbReference type="UniPathway" id="UPA00958"/>
<dbReference type="AlphaFoldDB" id="A0A366HGC5"/>
<evidence type="ECO:0000256" key="8">
    <source>
        <dbReference type="ARBA" id="ARBA00049183"/>
    </source>
</evidence>
<dbReference type="Pfam" id="PF04413">
    <property type="entry name" value="Glycos_transf_N"/>
    <property type="match status" value="1"/>
</dbReference>
<proteinExistence type="inferred from homology"/>
<feature type="active site" description="Proton acceptor" evidence="9">
    <location>
        <position position="62"/>
    </location>
</feature>
<accession>A0A366HGC5</accession>
<feature type="domain" description="Glycosyl transferase family 1" evidence="12">
    <location>
        <begin position="316"/>
        <end position="419"/>
    </location>
</feature>
<dbReference type="PANTHER" id="PTHR42755:SF1">
    <property type="entry name" value="3-DEOXY-D-MANNO-OCTULOSONIC ACID TRANSFERASE, MITOCHONDRIAL-RELATED"/>
    <property type="match status" value="1"/>
</dbReference>
<evidence type="ECO:0000256" key="3">
    <source>
        <dbReference type="ARBA" id="ARBA00012621"/>
    </source>
</evidence>
<feature type="site" description="Transition state stabilizer" evidence="10">
    <location>
        <position position="211"/>
    </location>
</feature>
<gene>
    <name evidence="14" type="ORF">DFR37_10247</name>
</gene>
<comment type="pathway">
    <text evidence="2 11">Bacterial outer membrane biogenesis; LPS core biosynthesis.</text>
</comment>
<evidence type="ECO:0000256" key="5">
    <source>
        <dbReference type="ARBA" id="ARBA00022519"/>
    </source>
</evidence>